<evidence type="ECO:0000256" key="1">
    <source>
        <dbReference type="ARBA" id="ARBA00004302"/>
    </source>
</evidence>
<keyword evidence="3" id="KW-0272">Extracellular matrix</keyword>
<evidence type="ECO:0000256" key="5">
    <source>
        <dbReference type="ARBA" id="ARBA00022729"/>
    </source>
</evidence>
<dbReference type="CDD" id="cd00063">
    <property type="entry name" value="FN3"/>
    <property type="match status" value="1"/>
</dbReference>
<evidence type="ECO:0000313" key="16">
    <source>
        <dbReference type="Proteomes" id="UP000694554"/>
    </source>
</evidence>
<dbReference type="GeneTree" id="ENSGT00940000160734"/>
<feature type="region of interest" description="Disordered" evidence="12">
    <location>
        <begin position="1"/>
        <end position="23"/>
    </location>
</feature>
<evidence type="ECO:0000256" key="8">
    <source>
        <dbReference type="ARBA" id="ARBA00023157"/>
    </source>
</evidence>
<dbReference type="SUPFAM" id="SSF49265">
    <property type="entry name" value="Fibronectin type III"/>
    <property type="match status" value="2"/>
</dbReference>
<dbReference type="Gene3D" id="2.60.40.10">
    <property type="entry name" value="Immunoglobulins"/>
    <property type="match status" value="2"/>
</dbReference>
<proteinExistence type="predicted"/>
<dbReference type="PROSITE" id="PS50853">
    <property type="entry name" value="FN3"/>
    <property type="match status" value="2"/>
</dbReference>
<dbReference type="InterPro" id="IPR036116">
    <property type="entry name" value="FN3_sf"/>
</dbReference>
<dbReference type="Proteomes" id="UP000694554">
    <property type="component" value="Chromosome 1"/>
</dbReference>
<evidence type="ECO:0000256" key="2">
    <source>
        <dbReference type="ARBA" id="ARBA00022525"/>
    </source>
</evidence>
<keyword evidence="4" id="KW-0597">Phosphoprotein</keyword>
<evidence type="ECO:0000256" key="9">
    <source>
        <dbReference type="ARBA" id="ARBA00023180"/>
    </source>
</evidence>
<dbReference type="Pfam" id="PF00092">
    <property type="entry name" value="VWA"/>
    <property type="match status" value="1"/>
</dbReference>
<evidence type="ECO:0000313" key="15">
    <source>
        <dbReference type="Ensembl" id="ENSPSNP00000001512.1"/>
    </source>
</evidence>
<dbReference type="PROSITE" id="PS50234">
    <property type="entry name" value="VWFA"/>
    <property type="match status" value="1"/>
</dbReference>
<dbReference type="PRINTS" id="PR00453">
    <property type="entry name" value="VWFADOMAIN"/>
</dbReference>
<dbReference type="FunFam" id="2.60.40.10:FF:001442">
    <property type="entry name" value="von Willebrand factor A domain containing 1"/>
    <property type="match status" value="1"/>
</dbReference>
<evidence type="ECO:0000256" key="10">
    <source>
        <dbReference type="ARBA" id="ARBA00029542"/>
    </source>
</evidence>
<comment type="subcellular location">
    <subcellularLocation>
        <location evidence="1">Secreted</location>
        <location evidence="1">Extracellular space</location>
        <location evidence="1">Extracellular matrix</location>
        <location evidence="1">Basement membrane</location>
    </subcellularLocation>
</comment>
<dbReference type="PANTHER" id="PTHR24020">
    <property type="entry name" value="COLLAGEN ALPHA"/>
    <property type="match status" value="1"/>
</dbReference>
<dbReference type="SMART" id="SM00327">
    <property type="entry name" value="VWA"/>
    <property type="match status" value="1"/>
</dbReference>
<keyword evidence="5" id="KW-0732">Signal</keyword>
<dbReference type="GO" id="GO:0005604">
    <property type="term" value="C:basement membrane"/>
    <property type="evidence" value="ECO:0007669"/>
    <property type="project" value="UniProtKB-SubCell"/>
</dbReference>
<name>A0A8C9AX95_PHOSS</name>
<dbReference type="InterPro" id="IPR003961">
    <property type="entry name" value="FN3_dom"/>
</dbReference>
<comment type="function">
    <text evidence="11">Promotes matrix assembly. Involved in the organization of skeletal muscles and in the formation of neuromuscular junctions.</text>
</comment>
<evidence type="ECO:0000256" key="3">
    <source>
        <dbReference type="ARBA" id="ARBA00022530"/>
    </source>
</evidence>
<reference evidence="15" key="3">
    <citation type="submission" date="2025-09" db="UniProtKB">
        <authorList>
            <consortium name="Ensembl"/>
        </authorList>
    </citation>
    <scope>IDENTIFICATION</scope>
</reference>
<keyword evidence="2" id="KW-0964">Secreted</keyword>
<dbReference type="Pfam" id="PF00041">
    <property type="entry name" value="fn3"/>
    <property type="match status" value="1"/>
</dbReference>
<reference evidence="15" key="2">
    <citation type="submission" date="2025-08" db="UniProtKB">
        <authorList>
            <consortium name="Ensembl"/>
        </authorList>
    </citation>
    <scope>IDENTIFICATION</scope>
</reference>
<protein>
    <recommendedName>
        <fullName evidence="10">von Willebrand factor A domain-containing protein 1</fullName>
    </recommendedName>
</protein>
<dbReference type="SUPFAM" id="SSF53300">
    <property type="entry name" value="vWA-like"/>
    <property type="match status" value="1"/>
</dbReference>
<dbReference type="InterPro" id="IPR050525">
    <property type="entry name" value="ECM_Assembly_Org"/>
</dbReference>
<dbReference type="SMART" id="SM00060">
    <property type="entry name" value="FN3"/>
    <property type="match status" value="1"/>
</dbReference>
<feature type="region of interest" description="Disordered" evidence="12">
    <location>
        <begin position="402"/>
        <end position="430"/>
    </location>
</feature>
<evidence type="ECO:0000256" key="4">
    <source>
        <dbReference type="ARBA" id="ARBA00022553"/>
    </source>
</evidence>
<accession>A0A8C9AX95</accession>
<keyword evidence="16" id="KW-1185">Reference proteome</keyword>
<evidence type="ECO:0000256" key="6">
    <source>
        <dbReference type="ARBA" id="ARBA00022737"/>
    </source>
</evidence>
<feature type="domain" description="Fibronectin type-III" evidence="14">
    <location>
        <begin position="322"/>
        <end position="412"/>
    </location>
</feature>
<keyword evidence="8" id="KW-1015">Disulfide bond</keyword>
<dbReference type="PANTHER" id="PTHR24020:SF77">
    <property type="entry name" value="VON WILLEBRAND FACTOR A DOMAIN-CONTAINING PROTEIN 1"/>
    <property type="match status" value="1"/>
</dbReference>
<keyword evidence="7" id="KW-0084">Basement membrane</keyword>
<feature type="domain" description="Fibronectin type-III" evidence="14">
    <location>
        <begin position="229"/>
        <end position="320"/>
    </location>
</feature>
<dbReference type="Gene3D" id="3.40.50.410">
    <property type="entry name" value="von Willebrand factor, type A domain"/>
    <property type="match status" value="1"/>
</dbReference>
<sequence>PGGGLRGRGPAQERAGHERRQSVAVPSRAMLPWTVLGLALSLRLARSGAERGPPASAPQGDLLFLLDSSASVSHYEFSRVREFLGRLAALLPLGPGALRASLVHVGSRPHTEFPFGQHSSGSAIQDAIHAAAQRMGDTNHWPALAYAKEQLFAKAAGARPGVPKVLVWVTDGGSSDPRGAPHAGAEGPGRPPVFVVSTGRGNLLELSAAASRPPLRSICTSGSILDAMWPHQLRASEVTSSGFRLAWPPLLTADSGYYLLELAPSAKPGTARRQQLPGNATGWAWAGLDPDTDYDVALVPESNVRLLRPQHLRVRTLPEETGPERIVISHARPRSLRVSWAPALGPAAALGYHVQVGPLRGGAAQLMEVPAGRNSTTLQGLAPGTAYLVTVTAAFRSGRERALSAKACTPDGERSRAPRPQSPGAGGREP</sequence>
<evidence type="ECO:0000259" key="13">
    <source>
        <dbReference type="PROSITE" id="PS50234"/>
    </source>
</evidence>
<dbReference type="InterPro" id="IPR036465">
    <property type="entry name" value="vWFA_dom_sf"/>
</dbReference>
<gene>
    <name evidence="15" type="primary">VWA1</name>
</gene>
<dbReference type="AlphaFoldDB" id="A0A8C9AX95"/>
<evidence type="ECO:0000259" key="14">
    <source>
        <dbReference type="PROSITE" id="PS50853"/>
    </source>
</evidence>
<evidence type="ECO:0000256" key="12">
    <source>
        <dbReference type="SAM" id="MobiDB-lite"/>
    </source>
</evidence>
<keyword evidence="9" id="KW-0325">Glycoprotein</keyword>
<reference evidence="15" key="1">
    <citation type="submission" date="2019-08" db="EMBL/GenBank/DDBJ databases">
        <title>Phocoena sinus (Vaquita) genome, mPhoSin1, primary haplotype.</title>
        <authorList>
            <person name="Morin P."/>
            <person name="Mountcastle J."/>
            <person name="Fungtammasan C."/>
            <person name="Rhie A."/>
            <person name="Rojas-Bracho L."/>
            <person name="Smith C.R."/>
            <person name="Taylor B.L."/>
            <person name="Gulland F.M.D."/>
            <person name="Musser W."/>
            <person name="Houck M."/>
            <person name="Haase B."/>
            <person name="Paez S."/>
            <person name="Howe K."/>
            <person name="Torrance J."/>
            <person name="Formenti G."/>
            <person name="Phillippy A."/>
            <person name="Ryder O."/>
            <person name="Jarvis E.D."/>
            <person name="Fedrigo O."/>
        </authorList>
    </citation>
    <scope>NUCLEOTIDE SEQUENCE [LARGE SCALE GENOMIC DNA]</scope>
</reference>
<dbReference type="InterPro" id="IPR013783">
    <property type="entry name" value="Ig-like_fold"/>
</dbReference>
<dbReference type="Ensembl" id="ENSPSNT00000001781.1">
    <property type="protein sequence ID" value="ENSPSNP00000001512.1"/>
    <property type="gene ID" value="ENSPSNG00000001202.1"/>
</dbReference>
<keyword evidence="6" id="KW-0677">Repeat</keyword>
<organism evidence="15 16">
    <name type="scientific">Phocoena sinus</name>
    <name type="common">Vaquita</name>
    <dbReference type="NCBI Taxonomy" id="42100"/>
    <lineage>
        <taxon>Eukaryota</taxon>
        <taxon>Metazoa</taxon>
        <taxon>Chordata</taxon>
        <taxon>Craniata</taxon>
        <taxon>Vertebrata</taxon>
        <taxon>Euteleostomi</taxon>
        <taxon>Mammalia</taxon>
        <taxon>Eutheria</taxon>
        <taxon>Laurasiatheria</taxon>
        <taxon>Artiodactyla</taxon>
        <taxon>Whippomorpha</taxon>
        <taxon>Cetacea</taxon>
        <taxon>Odontoceti</taxon>
        <taxon>Phocoenidae</taxon>
        <taxon>Phocoena</taxon>
    </lineage>
</organism>
<feature type="domain" description="VWFA" evidence="13">
    <location>
        <begin position="61"/>
        <end position="262"/>
    </location>
</feature>
<dbReference type="FunFam" id="2.60.40.10:FF:000638">
    <property type="entry name" value="von Willebrand factor A domain-containing 1"/>
    <property type="match status" value="1"/>
</dbReference>
<evidence type="ECO:0000256" key="11">
    <source>
        <dbReference type="ARBA" id="ARBA00046169"/>
    </source>
</evidence>
<dbReference type="InterPro" id="IPR002035">
    <property type="entry name" value="VWF_A"/>
</dbReference>
<evidence type="ECO:0000256" key="7">
    <source>
        <dbReference type="ARBA" id="ARBA00022869"/>
    </source>
</evidence>